<dbReference type="EMBL" id="BK032518">
    <property type="protein sequence ID" value="DAF45739.1"/>
    <property type="molecule type" value="Genomic_DNA"/>
</dbReference>
<evidence type="ECO:0000313" key="1">
    <source>
        <dbReference type="EMBL" id="DAF45739.1"/>
    </source>
</evidence>
<accession>A0A8S5S4J8</accession>
<proteinExistence type="predicted"/>
<sequence length="49" mass="5214">MPAITLAEVKQGQLTDLEKGVIDEITRGDYLFQEIPFDPIANPIAGGAG</sequence>
<organism evidence="1">
    <name type="scientific">Siphoviridae sp. ctxYv12</name>
    <dbReference type="NCBI Taxonomy" id="2827974"/>
    <lineage>
        <taxon>Viruses</taxon>
        <taxon>Duplodnaviria</taxon>
        <taxon>Heunggongvirae</taxon>
        <taxon>Uroviricota</taxon>
        <taxon>Caudoviricetes</taxon>
    </lineage>
</organism>
<protein>
    <submittedName>
        <fullName evidence="1">Major capsid protein</fullName>
    </submittedName>
</protein>
<name>A0A8S5S4J8_9CAUD</name>
<reference evidence="1" key="1">
    <citation type="journal article" date="2021" name="Proc. Natl. Acad. Sci. U.S.A.">
        <title>A Catalog of Tens of Thousands of Viruses from Human Metagenomes Reveals Hidden Associations with Chronic Diseases.</title>
        <authorList>
            <person name="Tisza M.J."/>
            <person name="Buck C.B."/>
        </authorList>
    </citation>
    <scope>NUCLEOTIDE SEQUENCE</scope>
    <source>
        <strain evidence="1">CtxYv12</strain>
    </source>
</reference>